<evidence type="ECO:0000259" key="15">
    <source>
        <dbReference type="Pfam" id="PF02875"/>
    </source>
</evidence>
<comment type="caution">
    <text evidence="17">The sequence shown here is derived from an EMBL/GenBank/DDBJ whole genome shotgun (WGS) entry which is preliminary data.</text>
</comment>
<dbReference type="EC" id="6.3.2.13" evidence="12"/>
<dbReference type="SUPFAM" id="SSF63418">
    <property type="entry name" value="MurE/MurF N-terminal domain"/>
    <property type="match status" value="1"/>
</dbReference>
<feature type="binding site" evidence="12">
    <location>
        <begin position="150"/>
        <end position="151"/>
    </location>
    <ligand>
        <name>UDP-N-acetyl-alpha-D-muramoyl-L-alanyl-D-glutamate</name>
        <dbReference type="ChEBI" id="CHEBI:83900"/>
    </ligand>
</feature>
<evidence type="ECO:0000256" key="9">
    <source>
        <dbReference type="ARBA" id="ARBA00022984"/>
    </source>
</evidence>
<feature type="binding site" evidence="12">
    <location>
        <begin position="407"/>
        <end position="410"/>
    </location>
    <ligand>
        <name>meso-2,6-diaminopimelate</name>
        <dbReference type="ChEBI" id="CHEBI:57791"/>
    </ligand>
</feature>
<keyword evidence="18" id="KW-1185">Reference proteome</keyword>
<feature type="domain" description="Mur ligase central" evidence="16">
    <location>
        <begin position="106"/>
        <end position="312"/>
    </location>
</feature>
<keyword evidence="10 12" id="KW-0131">Cell cycle</keyword>
<keyword evidence="7 12" id="KW-0067">ATP-binding</keyword>
<name>A0ABV6KNE0_9BACI</name>
<dbReference type="PANTHER" id="PTHR23135:SF4">
    <property type="entry name" value="UDP-N-ACETYLMURAMOYL-L-ALANYL-D-GLUTAMATE--2,6-DIAMINOPIMELATE LIGASE MURE HOMOLOG, CHLOROPLASTIC"/>
    <property type="match status" value="1"/>
</dbReference>
<keyword evidence="3 12" id="KW-0963">Cytoplasm</keyword>
<dbReference type="InterPro" id="IPR004101">
    <property type="entry name" value="Mur_ligase_C"/>
</dbReference>
<protein>
    <recommendedName>
        <fullName evidence="12">UDP-N-acetylmuramoyl-L-alanyl-D-glutamate--2,6-diaminopimelate ligase</fullName>
        <ecNumber evidence="12">6.3.2.13</ecNumber>
    </recommendedName>
    <alternativeName>
        <fullName evidence="12">Meso-A2pm-adding enzyme</fullName>
    </alternativeName>
    <alternativeName>
        <fullName evidence="12">Meso-diaminopimelate-adding enzyme</fullName>
    </alternativeName>
    <alternativeName>
        <fullName evidence="12">UDP-MurNAc-L-Ala-D-Glu:meso-diaminopimelate ligase</fullName>
    </alternativeName>
    <alternativeName>
        <fullName evidence="12">UDP-MurNAc-tripeptide synthetase</fullName>
    </alternativeName>
    <alternativeName>
        <fullName evidence="12">UDP-N-acetylmuramyl-tripeptide synthetase</fullName>
    </alternativeName>
</protein>
<keyword evidence="5 12" id="KW-0132">Cell division</keyword>
<evidence type="ECO:0000256" key="4">
    <source>
        <dbReference type="ARBA" id="ARBA00022598"/>
    </source>
</evidence>
<evidence type="ECO:0000256" key="5">
    <source>
        <dbReference type="ARBA" id="ARBA00022618"/>
    </source>
</evidence>
<feature type="binding site" evidence="12">
    <location>
        <position position="185"/>
    </location>
    <ligand>
        <name>UDP-N-acetyl-alpha-D-muramoyl-L-alanyl-D-glutamate</name>
        <dbReference type="ChEBI" id="CHEBI:83900"/>
    </ligand>
</feature>
<organism evidence="17 18">
    <name type="scientific">Robertmurraya beringensis</name>
    <dbReference type="NCBI Taxonomy" id="641660"/>
    <lineage>
        <taxon>Bacteria</taxon>
        <taxon>Bacillati</taxon>
        <taxon>Bacillota</taxon>
        <taxon>Bacilli</taxon>
        <taxon>Bacillales</taxon>
        <taxon>Bacillaceae</taxon>
        <taxon>Robertmurraya</taxon>
    </lineage>
</organism>
<dbReference type="InterPro" id="IPR036565">
    <property type="entry name" value="Mur-like_cat_sf"/>
</dbReference>
<dbReference type="Pfam" id="PF01225">
    <property type="entry name" value="Mur_ligase"/>
    <property type="match status" value="1"/>
</dbReference>
<comment type="cofactor">
    <cofactor evidence="12">
        <name>Mg(2+)</name>
        <dbReference type="ChEBI" id="CHEBI:18420"/>
    </cofactor>
</comment>
<evidence type="ECO:0000313" key="18">
    <source>
        <dbReference type="Proteomes" id="UP001589738"/>
    </source>
</evidence>
<feature type="domain" description="Mur ligase N-terminal catalytic" evidence="14">
    <location>
        <begin position="26"/>
        <end position="94"/>
    </location>
</feature>
<reference evidence="17 18" key="1">
    <citation type="submission" date="2024-09" db="EMBL/GenBank/DDBJ databases">
        <authorList>
            <person name="Sun Q."/>
            <person name="Mori K."/>
        </authorList>
    </citation>
    <scope>NUCLEOTIDE SEQUENCE [LARGE SCALE GENOMIC DNA]</scope>
    <source>
        <strain evidence="17 18">CGMCC 1.9126</strain>
    </source>
</reference>
<proteinExistence type="inferred from homology"/>
<dbReference type="RefSeq" id="WP_160545675.1">
    <property type="nucleotide sequence ID" value="NZ_JBHLUU010000016.1"/>
</dbReference>
<evidence type="ECO:0000256" key="12">
    <source>
        <dbReference type="HAMAP-Rule" id="MF_00208"/>
    </source>
</evidence>
<gene>
    <name evidence="12" type="primary">murE</name>
    <name evidence="17" type="ORF">ACFFHF_05885</name>
</gene>
<comment type="subcellular location">
    <subcellularLocation>
        <location evidence="12 13">Cytoplasm</location>
    </subcellularLocation>
</comment>
<evidence type="ECO:0000256" key="13">
    <source>
        <dbReference type="RuleBase" id="RU004135"/>
    </source>
</evidence>
<dbReference type="InterPro" id="IPR000713">
    <property type="entry name" value="Mur_ligase_N"/>
</dbReference>
<evidence type="ECO:0000259" key="16">
    <source>
        <dbReference type="Pfam" id="PF08245"/>
    </source>
</evidence>
<comment type="caution">
    <text evidence="12">Lacks conserved residue(s) required for the propagation of feature annotation.</text>
</comment>
<dbReference type="InterPro" id="IPR018109">
    <property type="entry name" value="Folylpolyglutamate_synth_CS"/>
</dbReference>
<dbReference type="InterPro" id="IPR013221">
    <property type="entry name" value="Mur_ligase_cen"/>
</dbReference>
<feature type="binding site" evidence="12">
    <location>
        <position position="383"/>
    </location>
    <ligand>
        <name>meso-2,6-diaminopimelate</name>
        <dbReference type="ChEBI" id="CHEBI:57791"/>
    </ligand>
</feature>
<evidence type="ECO:0000256" key="8">
    <source>
        <dbReference type="ARBA" id="ARBA00022960"/>
    </source>
</evidence>
<evidence type="ECO:0000256" key="10">
    <source>
        <dbReference type="ARBA" id="ARBA00023306"/>
    </source>
</evidence>
<dbReference type="SUPFAM" id="SSF53244">
    <property type="entry name" value="MurD-like peptide ligases, peptide-binding domain"/>
    <property type="match status" value="1"/>
</dbReference>
<feature type="modified residue" description="N6-carboxylysine" evidence="12">
    <location>
        <position position="217"/>
    </location>
</feature>
<dbReference type="NCBIfam" id="NF001124">
    <property type="entry name" value="PRK00139.1-2"/>
    <property type="match status" value="1"/>
</dbReference>
<evidence type="ECO:0000256" key="6">
    <source>
        <dbReference type="ARBA" id="ARBA00022741"/>
    </source>
</evidence>
<evidence type="ECO:0000256" key="7">
    <source>
        <dbReference type="ARBA" id="ARBA00022840"/>
    </source>
</evidence>
<dbReference type="Gene3D" id="3.90.190.20">
    <property type="entry name" value="Mur ligase, C-terminal domain"/>
    <property type="match status" value="1"/>
</dbReference>
<comment type="pathway">
    <text evidence="1 12 13">Cell wall biogenesis; peptidoglycan biosynthesis.</text>
</comment>
<evidence type="ECO:0000256" key="1">
    <source>
        <dbReference type="ARBA" id="ARBA00004752"/>
    </source>
</evidence>
<keyword evidence="12" id="KW-0460">Magnesium</keyword>
<dbReference type="EMBL" id="JBHLUU010000016">
    <property type="protein sequence ID" value="MFC0474829.1"/>
    <property type="molecule type" value="Genomic_DNA"/>
</dbReference>
<feature type="binding site" evidence="12">
    <location>
        <begin position="108"/>
        <end position="114"/>
    </location>
    <ligand>
        <name>ATP</name>
        <dbReference type="ChEBI" id="CHEBI:30616"/>
    </ligand>
</feature>
<dbReference type="NCBIfam" id="NF001126">
    <property type="entry name" value="PRK00139.1-4"/>
    <property type="match status" value="1"/>
</dbReference>
<evidence type="ECO:0000259" key="14">
    <source>
        <dbReference type="Pfam" id="PF01225"/>
    </source>
</evidence>
<sequence>MKLHTLVNYLQPFVPFKGENPDILHIHNDNRKVTDGSLFICIKGFTVDGHDFAENAVKSGAVAVIAERPLQVDVPVVIVKDTKRAMAVIADAFYGQPSQKMKVVGITGTNGKTTTSHIIEHILKEAGKKTGLIGTMYTKIGEDVLETKNTTPESLTLQNIFHQMIENLVDSAVMEVSSHALVEGRVHGTDFDVAVFTNLSQDHLDFHGSMEEYKRAKGLLFAQLGNKFTLNQPKYAVLNADDEASEQYAHSTSAHILTYGIQNDADIKASGISMSAKGTTFLLVTPFGTSNVTIKLVGKFNVYNVLAAIGAAMALGIPLSVITDALSIMEGVAGRFELVDAGQNFTVIVDYSHTPDSLQNALETIQEFAVGKTHVVVGCGGDRDRTKRPLMARIACDFADEAIFTSDNPRSEDPFAILKEMETGVEGREYKVIEDRKQAIFEAISQAEENDIILIAGKGHETYQQVGKDIHHFDDRLVAKDAILKK</sequence>
<feature type="binding site" evidence="12">
    <location>
        <position position="177"/>
    </location>
    <ligand>
        <name>UDP-N-acetyl-alpha-D-muramoyl-L-alanyl-D-glutamate</name>
        <dbReference type="ChEBI" id="CHEBI:83900"/>
    </ligand>
</feature>
<dbReference type="InterPro" id="IPR035911">
    <property type="entry name" value="MurE/MurF_N"/>
</dbReference>
<dbReference type="Pfam" id="PF02875">
    <property type="entry name" value="Mur_ligase_C"/>
    <property type="match status" value="1"/>
</dbReference>
<feature type="binding site" evidence="12">
    <location>
        <position position="461"/>
    </location>
    <ligand>
        <name>meso-2,6-diaminopimelate</name>
        <dbReference type="ChEBI" id="CHEBI:57791"/>
    </ligand>
</feature>
<dbReference type="SUPFAM" id="SSF53623">
    <property type="entry name" value="MurD-like peptide ligases, catalytic domain"/>
    <property type="match status" value="1"/>
</dbReference>
<evidence type="ECO:0000256" key="3">
    <source>
        <dbReference type="ARBA" id="ARBA00022490"/>
    </source>
</evidence>
<dbReference type="Gene3D" id="3.40.1390.10">
    <property type="entry name" value="MurE/MurF, N-terminal domain"/>
    <property type="match status" value="1"/>
</dbReference>
<dbReference type="InterPro" id="IPR005761">
    <property type="entry name" value="UDP-N-AcMur-Glu-dNH2Pim_ligase"/>
</dbReference>
<dbReference type="Pfam" id="PF08245">
    <property type="entry name" value="Mur_ligase_M"/>
    <property type="match status" value="1"/>
</dbReference>
<dbReference type="GO" id="GO:0008765">
    <property type="term" value="F:UDP-N-acetylmuramoylalanyl-D-glutamate-2,6-diaminopimelate ligase activity"/>
    <property type="evidence" value="ECO:0007669"/>
    <property type="project" value="UniProtKB-EC"/>
</dbReference>
<comment type="similarity">
    <text evidence="2 12">Belongs to the MurCDEF family. MurE subfamily.</text>
</comment>
<feature type="domain" description="Mur ligase C-terminal" evidence="15">
    <location>
        <begin position="334"/>
        <end position="459"/>
    </location>
</feature>
<keyword evidence="4 12" id="KW-0436">Ligase</keyword>
<comment type="function">
    <text evidence="12">Catalyzes the addition of meso-diaminopimelic acid to the nucleotide precursor UDP-N-acetylmuramoyl-L-alanyl-D-glutamate (UMAG) in the biosynthesis of bacterial cell-wall peptidoglycan.</text>
</comment>
<dbReference type="InterPro" id="IPR036615">
    <property type="entry name" value="Mur_ligase_C_dom_sf"/>
</dbReference>
<keyword evidence="8 12" id="KW-0133">Cell shape</keyword>
<dbReference type="HAMAP" id="MF_00208">
    <property type="entry name" value="MurE"/>
    <property type="match status" value="1"/>
</dbReference>
<dbReference type="NCBIfam" id="TIGR01085">
    <property type="entry name" value="murE"/>
    <property type="match status" value="1"/>
</dbReference>
<comment type="catalytic activity">
    <reaction evidence="12">
        <text>UDP-N-acetyl-alpha-D-muramoyl-L-alanyl-D-glutamate + meso-2,6-diaminopimelate + ATP = UDP-N-acetyl-alpha-D-muramoyl-L-alanyl-gamma-D-glutamyl-meso-2,6-diaminopimelate + ADP + phosphate + H(+)</text>
        <dbReference type="Rhea" id="RHEA:23676"/>
        <dbReference type="ChEBI" id="CHEBI:15378"/>
        <dbReference type="ChEBI" id="CHEBI:30616"/>
        <dbReference type="ChEBI" id="CHEBI:43474"/>
        <dbReference type="ChEBI" id="CHEBI:57791"/>
        <dbReference type="ChEBI" id="CHEBI:83900"/>
        <dbReference type="ChEBI" id="CHEBI:83905"/>
        <dbReference type="ChEBI" id="CHEBI:456216"/>
        <dbReference type="EC" id="6.3.2.13"/>
    </reaction>
</comment>
<accession>A0ABV6KNE0</accession>
<keyword evidence="11 12" id="KW-0961">Cell wall biogenesis/degradation</keyword>
<feature type="binding site" evidence="12">
    <location>
        <position position="457"/>
    </location>
    <ligand>
        <name>meso-2,6-diaminopimelate</name>
        <dbReference type="ChEBI" id="CHEBI:57791"/>
    </ligand>
</feature>
<comment type="PTM">
    <text evidence="12">Carboxylation is probably crucial for Mg(2+) binding and, consequently, for the gamma-phosphate positioning of ATP.</text>
</comment>
<dbReference type="Proteomes" id="UP001589738">
    <property type="component" value="Unassembled WGS sequence"/>
</dbReference>
<evidence type="ECO:0000313" key="17">
    <source>
        <dbReference type="EMBL" id="MFC0474829.1"/>
    </source>
</evidence>
<dbReference type="PANTHER" id="PTHR23135">
    <property type="entry name" value="MUR LIGASE FAMILY MEMBER"/>
    <property type="match status" value="1"/>
</dbReference>
<keyword evidence="9 12" id="KW-0573">Peptidoglycan synthesis</keyword>
<feature type="short sequence motif" description="Meso-diaminopimelate recognition motif" evidence="12">
    <location>
        <begin position="407"/>
        <end position="410"/>
    </location>
</feature>
<keyword evidence="6 12" id="KW-0547">Nucleotide-binding</keyword>
<feature type="binding site" evidence="12">
    <location>
        <position position="149"/>
    </location>
    <ligand>
        <name>UDP-N-acetyl-alpha-D-muramoyl-L-alanyl-D-glutamate</name>
        <dbReference type="ChEBI" id="CHEBI:83900"/>
    </ligand>
</feature>
<dbReference type="PROSITE" id="PS01011">
    <property type="entry name" value="FOLYLPOLYGLU_SYNT_1"/>
    <property type="match status" value="1"/>
</dbReference>
<evidence type="ECO:0000256" key="2">
    <source>
        <dbReference type="ARBA" id="ARBA00005898"/>
    </source>
</evidence>
<evidence type="ECO:0000256" key="11">
    <source>
        <dbReference type="ARBA" id="ARBA00023316"/>
    </source>
</evidence>
<dbReference type="Gene3D" id="3.40.1190.10">
    <property type="entry name" value="Mur-like, catalytic domain"/>
    <property type="match status" value="1"/>
</dbReference>